<evidence type="ECO:0000313" key="2">
    <source>
        <dbReference type="Proteomes" id="UP000198379"/>
    </source>
</evidence>
<dbReference type="EMBL" id="FZNY01000012">
    <property type="protein sequence ID" value="SNS35909.1"/>
    <property type="molecule type" value="Genomic_DNA"/>
</dbReference>
<proteinExistence type="predicted"/>
<name>A0A239DUI9_9FLAO</name>
<reference evidence="1 2" key="1">
    <citation type="submission" date="2017-06" db="EMBL/GenBank/DDBJ databases">
        <authorList>
            <person name="Kim H.J."/>
            <person name="Triplett B.A."/>
        </authorList>
    </citation>
    <scope>NUCLEOTIDE SEQUENCE [LARGE SCALE GENOMIC DNA]</scope>
    <source>
        <strain evidence="1 2">DSM 25597</strain>
    </source>
</reference>
<evidence type="ECO:0000313" key="1">
    <source>
        <dbReference type="EMBL" id="SNS35909.1"/>
    </source>
</evidence>
<accession>A0A239DUI9</accession>
<sequence length="63" mass="6688">MLKKISSLGSALNKTEQKSIEGGIKLISVVVCTANTIGWDCGPPHCPGVCTTNYNGDPYCLPY</sequence>
<gene>
    <name evidence="1" type="ORF">SAMN06265376_11261</name>
</gene>
<dbReference type="Proteomes" id="UP000198379">
    <property type="component" value="Unassembled WGS sequence"/>
</dbReference>
<organism evidence="1 2">
    <name type="scientific">Dokdonia pacifica</name>
    <dbReference type="NCBI Taxonomy" id="1627892"/>
    <lineage>
        <taxon>Bacteria</taxon>
        <taxon>Pseudomonadati</taxon>
        <taxon>Bacteroidota</taxon>
        <taxon>Flavobacteriia</taxon>
        <taxon>Flavobacteriales</taxon>
        <taxon>Flavobacteriaceae</taxon>
        <taxon>Dokdonia</taxon>
    </lineage>
</organism>
<dbReference type="AlphaFoldDB" id="A0A239DUI9"/>
<keyword evidence="2" id="KW-1185">Reference proteome</keyword>
<protein>
    <submittedName>
        <fullName evidence="1">Uncharacterized protein</fullName>
    </submittedName>
</protein>